<proteinExistence type="predicted"/>
<keyword evidence="3" id="KW-1185">Reference proteome</keyword>
<dbReference type="Gene3D" id="3.30.450.40">
    <property type="match status" value="1"/>
</dbReference>
<protein>
    <submittedName>
        <fullName evidence="2">GAF domain-containing protein</fullName>
    </submittedName>
</protein>
<evidence type="ECO:0000313" key="2">
    <source>
        <dbReference type="EMBL" id="MEN7550902.1"/>
    </source>
</evidence>
<dbReference type="RefSeq" id="WP_346823682.1">
    <property type="nucleotide sequence ID" value="NZ_JBDKWZ010000017.1"/>
</dbReference>
<reference evidence="2 3" key="1">
    <citation type="submission" date="2024-04" db="EMBL/GenBank/DDBJ databases">
        <title>Novel genus in family Flammeovirgaceae.</title>
        <authorList>
            <person name="Nguyen T.H."/>
            <person name="Vuong T.Q."/>
            <person name="Le H."/>
            <person name="Kim S.-G."/>
        </authorList>
    </citation>
    <scope>NUCLEOTIDE SEQUENCE [LARGE SCALE GENOMIC DNA]</scope>
    <source>
        <strain evidence="2 3">JCM 23209</strain>
    </source>
</reference>
<comment type="caution">
    <text evidence="2">The sequence shown here is derived from an EMBL/GenBank/DDBJ whole genome shotgun (WGS) entry which is preliminary data.</text>
</comment>
<accession>A0AAW9S151</accession>
<name>A0AAW9S151_9BACT</name>
<evidence type="ECO:0000313" key="3">
    <source>
        <dbReference type="Proteomes" id="UP001403385"/>
    </source>
</evidence>
<gene>
    <name evidence="2" type="ORF">AAG747_23480</name>
</gene>
<dbReference type="Proteomes" id="UP001403385">
    <property type="component" value="Unassembled WGS sequence"/>
</dbReference>
<evidence type="ECO:0000256" key="1">
    <source>
        <dbReference type="SAM" id="MobiDB-lite"/>
    </source>
</evidence>
<dbReference type="EMBL" id="JBDKWZ010000017">
    <property type="protein sequence ID" value="MEN7550902.1"/>
    <property type="molecule type" value="Genomic_DNA"/>
</dbReference>
<feature type="region of interest" description="Disordered" evidence="1">
    <location>
        <begin position="773"/>
        <end position="805"/>
    </location>
</feature>
<organism evidence="2 3">
    <name type="scientific">Rapidithrix thailandica</name>
    <dbReference type="NCBI Taxonomy" id="413964"/>
    <lineage>
        <taxon>Bacteria</taxon>
        <taxon>Pseudomonadati</taxon>
        <taxon>Bacteroidota</taxon>
        <taxon>Cytophagia</taxon>
        <taxon>Cytophagales</taxon>
        <taxon>Flammeovirgaceae</taxon>
        <taxon>Rapidithrix</taxon>
    </lineage>
</organism>
<sequence length="805" mass="93988">MMNQELKCGAKKFPFHSKLSFAPIFNDWKTSRDQTSPFEDQLFKHFENYIAEYPYLLEPMDTCDVLKDHHHFVQLIMKSIFPVGLREEEIAAAFVPFGLESIYFTPRFQQMVGDRPNNLLEYAQVSHEQVTRTKVLQAYSMILEKFYNVSTSFKKATLFNIPDENNLIKTYRLEIIPNFIDIKLIGKLKPLTQKEINHLINNFFDLDLWLEAIPPCSFEFQGFMVMRLIDVTEQEMLSEIKNFLLEKDSIGKEDKFEHLQKSLRSLVGSPQLHLSVAMYQKSLNNFINLRDNKVMMYCNINLDCQEYYGNYFDEVRESGTPLILDNLENLENPPQFVQDLLQRDVKSILIAPLLYDNEFVGLLELSSSLPSDINAITLNKISGILSLFSVAVRRSADEYESKVQQVIKERFTAVHPSVEWKFIEEAISILQASEAGKKQEVKQLVFDDVYPLYAATDIRGSSEERNRAIQNDLMKQLDLAKTAMQKAYEAYPFPFFDELNFRIEKNMEKIEKGLYSGDEVGTIDFLHSEIESCMLHIEEHSKEEEVLRAIQAYWDKMDASLGIFYQQRKDFEDSLTKINEMVSNYIEQEEKKAQEMFPHYFEKYKTDGVEYNMYVGASISKDQPFNEAFLKNFRIWQLIITSEIARMTEKLKPSLRVPLDTTHLILVHSNPLAIRFRADEKKFDVDGAYNIRYEIMKKRIDKANIKDTQERLTQPGKIAIVYVQPKEATEYLEYIEYLQNRGYLTSEVEHFELEALQGVQGLKALRVTVNHDMPRTKSQKGPLNKEENKQSKKLLPTSREMDLSY</sequence>
<dbReference type="SUPFAM" id="SSF55781">
    <property type="entry name" value="GAF domain-like"/>
    <property type="match status" value="1"/>
</dbReference>
<dbReference type="AlphaFoldDB" id="A0AAW9S151"/>
<dbReference type="InterPro" id="IPR029016">
    <property type="entry name" value="GAF-like_dom_sf"/>
</dbReference>